<comment type="function">
    <text evidence="9 10">The RecF protein is involved in DNA metabolism; it is required for DNA replication and normal SOS inducibility. RecF binds preferentially to single-stranded, linear DNA. It also seems to bind ATP.</text>
</comment>
<reference evidence="12 13" key="1">
    <citation type="submission" date="2019-04" db="EMBL/GenBank/DDBJ databases">
        <authorList>
            <person name="Hwang J.C."/>
        </authorList>
    </citation>
    <scope>NUCLEOTIDE SEQUENCE [LARGE SCALE GENOMIC DNA]</scope>
    <source>
        <strain evidence="12 13">IMCC35001</strain>
    </source>
</reference>
<keyword evidence="9 10" id="KW-0227">DNA damage</keyword>
<dbReference type="GO" id="GO:0006302">
    <property type="term" value="P:double-strand break repair"/>
    <property type="evidence" value="ECO:0007669"/>
    <property type="project" value="TreeGrafter"/>
</dbReference>
<dbReference type="EMBL" id="SWCI01000016">
    <property type="protein sequence ID" value="TKB46989.1"/>
    <property type="molecule type" value="Genomic_DNA"/>
</dbReference>
<dbReference type="OrthoDB" id="9803889at2"/>
<dbReference type="InterPro" id="IPR003395">
    <property type="entry name" value="RecF/RecN/SMC_N"/>
</dbReference>
<dbReference type="RefSeq" id="WP_136854424.1">
    <property type="nucleotide sequence ID" value="NZ_SWCI01000016.1"/>
</dbReference>
<feature type="domain" description="RecF/RecN/SMC N-terminal" evidence="11">
    <location>
        <begin position="3"/>
        <end position="337"/>
    </location>
</feature>
<sequence length="354" mass="40580">MALSQLRLSHFRNIESAELRPAAGLNLIHGANGSGKTSVLEAIWFLGVGRSFRSQQSQRVIQYQQEAFTLFARIGDERMGMQRNRQGEVDVRINGERPQRMADLAKLLPLQLITPESFALLLDGPKARREYIDWGVFHSDIQFHLVWARCRRLLKQRNQLLRNQVEDRQIAIWDKQLAQYSRSLTEMRRAWVNSLNGVLEGIIGTFLPQVPVRVSFSQGWDAKYDIEQILTEQLRRDKQLGYTVSGPHKADLRLRVSNIPVQDVLSRGQLKLLVCALKIAQGVLLSKQHNKQCIYLVDDLASELDAEKRTLLLRQLEQTGSQVFVTAIDPEQLAMIDWQRRFHVEHGEVAAKDS</sequence>
<keyword evidence="9 10" id="KW-0742">SOS response</keyword>
<dbReference type="Gene3D" id="3.40.50.300">
    <property type="entry name" value="P-loop containing nucleotide triphosphate hydrolases"/>
    <property type="match status" value="1"/>
</dbReference>
<evidence type="ECO:0000256" key="9">
    <source>
        <dbReference type="HAMAP-Rule" id="MF_00365"/>
    </source>
</evidence>
<name>A0A4U1B8X7_9GAMM</name>
<evidence type="ECO:0000256" key="5">
    <source>
        <dbReference type="ARBA" id="ARBA00022705"/>
    </source>
</evidence>
<dbReference type="PANTHER" id="PTHR32182:SF0">
    <property type="entry name" value="DNA REPLICATION AND REPAIR PROTEIN RECF"/>
    <property type="match status" value="1"/>
</dbReference>
<comment type="subcellular location">
    <subcellularLocation>
        <location evidence="1 9 10">Cytoplasm</location>
    </subcellularLocation>
</comment>
<evidence type="ECO:0000256" key="8">
    <source>
        <dbReference type="ARBA" id="ARBA00023125"/>
    </source>
</evidence>
<keyword evidence="6 9" id="KW-0547">Nucleotide-binding</keyword>
<dbReference type="GO" id="GO:0005737">
    <property type="term" value="C:cytoplasm"/>
    <property type="evidence" value="ECO:0007669"/>
    <property type="project" value="UniProtKB-SubCell"/>
</dbReference>
<protein>
    <recommendedName>
        <fullName evidence="3 9">DNA replication and repair protein RecF</fullName>
    </recommendedName>
</protein>
<keyword evidence="9 10" id="KW-0234">DNA repair</keyword>
<comment type="similarity">
    <text evidence="2 9 10">Belongs to the RecF family.</text>
</comment>
<keyword evidence="8 9" id="KW-0238">DNA-binding</keyword>
<evidence type="ECO:0000256" key="2">
    <source>
        <dbReference type="ARBA" id="ARBA00008016"/>
    </source>
</evidence>
<dbReference type="GO" id="GO:0003697">
    <property type="term" value="F:single-stranded DNA binding"/>
    <property type="evidence" value="ECO:0007669"/>
    <property type="project" value="UniProtKB-UniRule"/>
</dbReference>
<dbReference type="PROSITE" id="PS00618">
    <property type="entry name" value="RECF_2"/>
    <property type="match status" value="1"/>
</dbReference>
<dbReference type="HAMAP" id="MF_00365">
    <property type="entry name" value="RecF"/>
    <property type="match status" value="1"/>
</dbReference>
<dbReference type="Gene3D" id="1.20.1050.90">
    <property type="entry name" value="RecF/RecN/SMC, N-terminal domain"/>
    <property type="match status" value="1"/>
</dbReference>
<keyword evidence="4 9" id="KW-0963">Cytoplasm</keyword>
<keyword evidence="7 9" id="KW-0067">ATP-binding</keyword>
<proteinExistence type="inferred from homology"/>
<feature type="binding site" evidence="9">
    <location>
        <begin position="30"/>
        <end position="37"/>
    </location>
    <ligand>
        <name>ATP</name>
        <dbReference type="ChEBI" id="CHEBI:30616"/>
    </ligand>
</feature>
<dbReference type="InterPro" id="IPR018078">
    <property type="entry name" value="DNA-binding_RecF_CS"/>
</dbReference>
<evidence type="ECO:0000256" key="6">
    <source>
        <dbReference type="ARBA" id="ARBA00022741"/>
    </source>
</evidence>
<accession>A0A4U1B8X7</accession>
<dbReference type="Proteomes" id="UP000305674">
    <property type="component" value="Unassembled WGS sequence"/>
</dbReference>
<dbReference type="PROSITE" id="PS00617">
    <property type="entry name" value="RECF_1"/>
    <property type="match status" value="1"/>
</dbReference>
<evidence type="ECO:0000256" key="10">
    <source>
        <dbReference type="RuleBase" id="RU000578"/>
    </source>
</evidence>
<dbReference type="GO" id="GO:0006260">
    <property type="term" value="P:DNA replication"/>
    <property type="evidence" value="ECO:0007669"/>
    <property type="project" value="UniProtKB-UniRule"/>
</dbReference>
<dbReference type="AlphaFoldDB" id="A0A4U1B8X7"/>
<evidence type="ECO:0000313" key="13">
    <source>
        <dbReference type="Proteomes" id="UP000305674"/>
    </source>
</evidence>
<dbReference type="InterPro" id="IPR042174">
    <property type="entry name" value="RecF_2"/>
</dbReference>
<evidence type="ECO:0000256" key="1">
    <source>
        <dbReference type="ARBA" id="ARBA00004496"/>
    </source>
</evidence>
<dbReference type="Pfam" id="PF02463">
    <property type="entry name" value="SMC_N"/>
    <property type="match status" value="1"/>
</dbReference>
<dbReference type="SUPFAM" id="SSF52540">
    <property type="entry name" value="P-loop containing nucleoside triphosphate hydrolases"/>
    <property type="match status" value="1"/>
</dbReference>
<dbReference type="GO" id="GO:0005524">
    <property type="term" value="F:ATP binding"/>
    <property type="evidence" value="ECO:0007669"/>
    <property type="project" value="UniProtKB-UniRule"/>
</dbReference>
<dbReference type="InterPro" id="IPR027417">
    <property type="entry name" value="P-loop_NTPase"/>
</dbReference>
<gene>
    <name evidence="9 12" type="primary">recF</name>
    <name evidence="12" type="ORF">FCL40_16605</name>
</gene>
<organism evidence="12 13">
    <name type="scientific">Ferrimonas sediminicola</name>
    <dbReference type="NCBI Taxonomy" id="2569538"/>
    <lineage>
        <taxon>Bacteria</taxon>
        <taxon>Pseudomonadati</taxon>
        <taxon>Pseudomonadota</taxon>
        <taxon>Gammaproteobacteria</taxon>
        <taxon>Alteromonadales</taxon>
        <taxon>Ferrimonadaceae</taxon>
        <taxon>Ferrimonas</taxon>
    </lineage>
</organism>
<evidence type="ECO:0000256" key="3">
    <source>
        <dbReference type="ARBA" id="ARBA00020170"/>
    </source>
</evidence>
<evidence type="ECO:0000313" key="12">
    <source>
        <dbReference type="EMBL" id="TKB46989.1"/>
    </source>
</evidence>
<evidence type="ECO:0000256" key="7">
    <source>
        <dbReference type="ARBA" id="ARBA00022840"/>
    </source>
</evidence>
<comment type="caution">
    <text evidence="12">The sequence shown here is derived from an EMBL/GenBank/DDBJ whole genome shotgun (WGS) entry which is preliminary data.</text>
</comment>
<dbReference type="InterPro" id="IPR001238">
    <property type="entry name" value="DNA-binding_RecF"/>
</dbReference>
<dbReference type="NCBIfam" id="TIGR00611">
    <property type="entry name" value="recf"/>
    <property type="match status" value="1"/>
</dbReference>
<dbReference type="GO" id="GO:0009432">
    <property type="term" value="P:SOS response"/>
    <property type="evidence" value="ECO:0007669"/>
    <property type="project" value="UniProtKB-UniRule"/>
</dbReference>
<keyword evidence="13" id="KW-1185">Reference proteome</keyword>
<evidence type="ECO:0000256" key="4">
    <source>
        <dbReference type="ARBA" id="ARBA00022490"/>
    </source>
</evidence>
<dbReference type="GO" id="GO:0000731">
    <property type="term" value="P:DNA synthesis involved in DNA repair"/>
    <property type="evidence" value="ECO:0007669"/>
    <property type="project" value="TreeGrafter"/>
</dbReference>
<keyword evidence="5 9" id="KW-0235">DNA replication</keyword>
<evidence type="ECO:0000259" key="11">
    <source>
        <dbReference type="Pfam" id="PF02463"/>
    </source>
</evidence>
<dbReference type="PANTHER" id="PTHR32182">
    <property type="entry name" value="DNA REPLICATION AND REPAIR PROTEIN RECF"/>
    <property type="match status" value="1"/>
</dbReference>